<dbReference type="GO" id="GO:0006879">
    <property type="term" value="P:intracellular iron ion homeostasis"/>
    <property type="evidence" value="ECO:0007669"/>
    <property type="project" value="EnsemblFungi"/>
</dbReference>
<dbReference type="PIRSF" id="PIRSF003113">
    <property type="entry name" value="BolA"/>
    <property type="match status" value="1"/>
</dbReference>
<comment type="similarity">
    <text evidence="1">Belongs to the BolA/IbaG family.</text>
</comment>
<dbReference type="OrthoDB" id="4983at2759"/>
<dbReference type="GO" id="GO:0051604">
    <property type="term" value="P:protein maturation"/>
    <property type="evidence" value="ECO:0007669"/>
    <property type="project" value="InterPro"/>
</dbReference>
<evidence type="ECO:0000256" key="1">
    <source>
        <dbReference type="RuleBase" id="RU003860"/>
    </source>
</evidence>
<dbReference type="PANTHER" id="PTHR12735">
    <property type="entry name" value="BOLA-LIKE PROTEIN-RELATED"/>
    <property type="match status" value="1"/>
</dbReference>
<dbReference type="Proteomes" id="UP000001072">
    <property type="component" value="Unassembled WGS sequence"/>
</dbReference>
<evidence type="ECO:0000313" key="3">
    <source>
        <dbReference type="Proteomes" id="UP000001072"/>
    </source>
</evidence>
<dbReference type="GO" id="GO:0045944">
    <property type="term" value="P:positive regulation of transcription by RNA polymerase II"/>
    <property type="evidence" value="ECO:0007669"/>
    <property type="project" value="EnsemblFungi"/>
</dbReference>
<dbReference type="InterPro" id="IPR036065">
    <property type="entry name" value="BolA-like_sf"/>
</dbReference>
<dbReference type="GeneID" id="18937531"/>
<dbReference type="GO" id="GO:0051537">
    <property type="term" value="F:2 iron, 2 sulfur cluster binding"/>
    <property type="evidence" value="ECO:0007669"/>
    <property type="project" value="EnsemblFungi"/>
</dbReference>
<organism evidence="3">
    <name type="scientific">Melampsora larici-populina (strain 98AG31 / pathotype 3-4-7)</name>
    <name type="common">Poplar leaf rust fungus</name>
    <dbReference type="NCBI Taxonomy" id="747676"/>
    <lineage>
        <taxon>Eukaryota</taxon>
        <taxon>Fungi</taxon>
        <taxon>Dikarya</taxon>
        <taxon>Basidiomycota</taxon>
        <taxon>Pucciniomycotina</taxon>
        <taxon>Pucciniomycetes</taxon>
        <taxon>Pucciniales</taxon>
        <taxon>Melampsoraceae</taxon>
        <taxon>Melampsora</taxon>
    </lineage>
</organism>
<name>F4RE33_MELLP</name>
<dbReference type="KEGG" id="mlr:MELLADRAFT_96246"/>
<dbReference type="RefSeq" id="XP_007407386.1">
    <property type="nucleotide sequence ID" value="XM_007407324.1"/>
</dbReference>
<reference evidence="3" key="1">
    <citation type="journal article" date="2011" name="Proc. Natl. Acad. Sci. U.S.A.">
        <title>Obligate biotrophy features unraveled by the genomic analysis of rust fungi.</title>
        <authorList>
            <person name="Duplessis S."/>
            <person name="Cuomo C.A."/>
            <person name="Lin Y.-C."/>
            <person name="Aerts A."/>
            <person name="Tisserant E."/>
            <person name="Veneault-Fourrey C."/>
            <person name="Joly D.L."/>
            <person name="Hacquard S."/>
            <person name="Amselem J."/>
            <person name="Cantarel B.L."/>
            <person name="Chiu R."/>
            <person name="Coutinho P.M."/>
            <person name="Feau N."/>
            <person name="Field M."/>
            <person name="Frey P."/>
            <person name="Gelhaye E."/>
            <person name="Goldberg J."/>
            <person name="Grabherr M.G."/>
            <person name="Kodira C.D."/>
            <person name="Kohler A."/>
            <person name="Kuees U."/>
            <person name="Lindquist E.A."/>
            <person name="Lucas S.M."/>
            <person name="Mago R."/>
            <person name="Mauceli E."/>
            <person name="Morin E."/>
            <person name="Murat C."/>
            <person name="Pangilinan J.L."/>
            <person name="Park R."/>
            <person name="Pearson M."/>
            <person name="Quesneville H."/>
            <person name="Rouhier N."/>
            <person name="Sakthikumar S."/>
            <person name="Salamov A.A."/>
            <person name="Schmutz J."/>
            <person name="Selles B."/>
            <person name="Shapiro H."/>
            <person name="Tanguay P."/>
            <person name="Tuskan G.A."/>
            <person name="Henrissat B."/>
            <person name="Van de Peer Y."/>
            <person name="Rouze P."/>
            <person name="Ellis J.G."/>
            <person name="Dodds P.N."/>
            <person name="Schein J.E."/>
            <person name="Zhong S."/>
            <person name="Hamelin R.C."/>
            <person name="Grigoriev I.V."/>
            <person name="Szabo L.J."/>
            <person name="Martin F."/>
        </authorList>
    </citation>
    <scope>NUCLEOTIDE SEQUENCE [LARGE SCALE GENOMIC DNA]</scope>
    <source>
        <strain evidence="3">98AG31 / pathotype 3-4-7</strain>
    </source>
</reference>
<dbReference type="GO" id="GO:0005634">
    <property type="term" value="C:nucleus"/>
    <property type="evidence" value="ECO:0007669"/>
    <property type="project" value="EnsemblFungi"/>
</dbReference>
<dbReference type="VEuPathDB" id="FungiDB:MELLADRAFT_96246"/>
<dbReference type="PANTHER" id="PTHR12735:SF27">
    <property type="entry name" value="BOLA-LIKE PROTEIN 2"/>
    <property type="match status" value="1"/>
</dbReference>
<accession>F4RE33</accession>
<dbReference type="AlphaFoldDB" id="F4RE33"/>
<gene>
    <name evidence="2" type="ORF">MELLADRAFT_96246</name>
</gene>
<dbReference type="InterPro" id="IPR045115">
    <property type="entry name" value="BOL2"/>
</dbReference>
<keyword evidence="3" id="KW-1185">Reference proteome</keyword>
<evidence type="ECO:0000313" key="2">
    <source>
        <dbReference type="EMBL" id="EGG09026.1"/>
    </source>
</evidence>
<dbReference type="InParanoid" id="F4RE33"/>
<dbReference type="FunCoup" id="F4RE33">
    <property type="interactions" value="319"/>
</dbReference>
<protein>
    <recommendedName>
        <fullName evidence="4">Bola-like protein</fullName>
    </recommendedName>
</protein>
<dbReference type="STRING" id="747676.F4RE33"/>
<dbReference type="GO" id="GO:0071281">
    <property type="term" value="P:cellular response to iron ion"/>
    <property type="evidence" value="ECO:0007669"/>
    <property type="project" value="EnsemblFungi"/>
</dbReference>
<dbReference type="GO" id="GO:0000122">
    <property type="term" value="P:negative regulation of transcription by RNA polymerase II"/>
    <property type="evidence" value="ECO:0007669"/>
    <property type="project" value="EnsemblFungi"/>
</dbReference>
<dbReference type="eggNOG" id="KOG3348">
    <property type="taxonomic scope" value="Eukaryota"/>
</dbReference>
<dbReference type="GO" id="GO:1990229">
    <property type="term" value="C:iron-sulfur cluster assembly complex"/>
    <property type="evidence" value="ECO:0007669"/>
    <property type="project" value="EnsemblFungi"/>
</dbReference>
<dbReference type="EMBL" id="GL883098">
    <property type="protein sequence ID" value="EGG09026.1"/>
    <property type="molecule type" value="Genomic_DNA"/>
</dbReference>
<dbReference type="InterPro" id="IPR002634">
    <property type="entry name" value="BolA"/>
</dbReference>
<proteinExistence type="inferred from homology"/>
<dbReference type="Pfam" id="PF01722">
    <property type="entry name" value="BolA"/>
    <property type="match status" value="1"/>
</dbReference>
<dbReference type="GO" id="GO:0005829">
    <property type="term" value="C:cytosol"/>
    <property type="evidence" value="ECO:0007669"/>
    <property type="project" value="EnsemblFungi"/>
</dbReference>
<dbReference type="HOGENOM" id="CLU_109462_4_0_1"/>
<sequence>MPVSQESMKEKLVQAFPGAIKTEVFDISGGCGQSYEVRTRTKVRDIRVIVSLTLQNGPSQVLIVSDEFSGKNLLTKHRLVNERLKEEIAELHAFTQKTYTPEQFAKLNITQP</sequence>
<dbReference type="SUPFAM" id="SSF82657">
    <property type="entry name" value="BolA-like"/>
    <property type="match status" value="1"/>
</dbReference>
<evidence type="ECO:0008006" key="4">
    <source>
        <dbReference type="Google" id="ProtNLM"/>
    </source>
</evidence>
<dbReference type="Gene3D" id="3.30.300.90">
    <property type="entry name" value="BolA-like"/>
    <property type="match status" value="1"/>
</dbReference>